<dbReference type="AlphaFoldDB" id="A0A369UWC5"/>
<keyword evidence="1" id="KW-0233">DNA recombination</keyword>
<dbReference type="Proteomes" id="UP000253742">
    <property type="component" value="Unassembled WGS sequence"/>
</dbReference>
<comment type="caution">
    <text evidence="3">The sequence shown here is derived from an EMBL/GenBank/DDBJ whole genome shotgun (WGS) entry which is preliminary data.</text>
</comment>
<evidence type="ECO:0000313" key="4">
    <source>
        <dbReference type="Proteomes" id="UP000253742"/>
    </source>
</evidence>
<dbReference type="InterPro" id="IPR050090">
    <property type="entry name" value="Tyrosine_recombinase_XerCD"/>
</dbReference>
<accession>A0A369UWC5</accession>
<dbReference type="GO" id="GO:0003677">
    <property type="term" value="F:DNA binding"/>
    <property type="evidence" value="ECO:0007669"/>
    <property type="project" value="InterPro"/>
</dbReference>
<dbReference type="InterPro" id="IPR013762">
    <property type="entry name" value="Integrase-like_cat_sf"/>
</dbReference>
<gene>
    <name evidence="3" type="ORF">DVZ84_38125</name>
</gene>
<evidence type="ECO:0000313" key="3">
    <source>
        <dbReference type="EMBL" id="RDD83900.1"/>
    </source>
</evidence>
<evidence type="ECO:0000259" key="2">
    <source>
        <dbReference type="PROSITE" id="PS51898"/>
    </source>
</evidence>
<dbReference type="GO" id="GO:0006310">
    <property type="term" value="P:DNA recombination"/>
    <property type="evidence" value="ECO:0007669"/>
    <property type="project" value="UniProtKB-KW"/>
</dbReference>
<dbReference type="PROSITE" id="PS51898">
    <property type="entry name" value="TYR_RECOMBINASE"/>
    <property type="match status" value="1"/>
</dbReference>
<dbReference type="Gene3D" id="1.10.443.10">
    <property type="entry name" value="Intergrase catalytic core"/>
    <property type="match status" value="1"/>
</dbReference>
<protein>
    <submittedName>
        <fullName evidence="3">Site-specific integrase</fullName>
    </submittedName>
</protein>
<dbReference type="SUPFAM" id="SSF56349">
    <property type="entry name" value="DNA breaking-rejoining enzymes"/>
    <property type="match status" value="1"/>
</dbReference>
<dbReference type="InterPro" id="IPR002104">
    <property type="entry name" value="Integrase_catalytic"/>
</dbReference>
<dbReference type="EMBL" id="QQBH01000061">
    <property type="protein sequence ID" value="RDD83900.1"/>
    <property type="molecule type" value="Genomic_DNA"/>
</dbReference>
<feature type="domain" description="Tyr recombinase" evidence="2">
    <location>
        <begin position="126"/>
        <end position="339"/>
    </location>
</feature>
<dbReference type="PANTHER" id="PTHR30349:SF81">
    <property type="entry name" value="TYROSINE RECOMBINASE XERC"/>
    <property type="match status" value="1"/>
</dbReference>
<evidence type="ECO:0000256" key="1">
    <source>
        <dbReference type="ARBA" id="ARBA00023172"/>
    </source>
</evidence>
<sequence length="368" mass="40051">MVGVDAGGVSVDLRLGGVGWVDEFVLALAARGATDGWVGRQRAWVRGLLAFAGVPVWGVRPVDVDGWLAAARARGTGPQTRGEMAQAVHRFYVFVQIRHARDVEAVTGQAVVQPVDEFNRPRRLARVGARIPPSLREVELLFTAWRLSLPGVRGRGFLAAARDYVAASLWRRLGLRINETVHLRVGDWYPQVGSCGMLHVRCGKGARGSGPRQRLVPAIDGVDRLLGWWLSQVRGQFGDDLVDGRAVLLPSRCRTAEGGGLRPACAVTLRQGLARAVGCWLPAWSGRLTPHPLRHFCASHLYGQGMDLEAIGALLGHTWISTTARYVHVPAERIEWHWRQANARLTGRLLPPVSVAGPAGVHDAGRGR</sequence>
<organism evidence="3 4">
    <name type="scientific">Streptomyces parvulus</name>
    <dbReference type="NCBI Taxonomy" id="146923"/>
    <lineage>
        <taxon>Bacteria</taxon>
        <taxon>Bacillati</taxon>
        <taxon>Actinomycetota</taxon>
        <taxon>Actinomycetes</taxon>
        <taxon>Kitasatosporales</taxon>
        <taxon>Streptomycetaceae</taxon>
        <taxon>Streptomyces</taxon>
    </lineage>
</organism>
<dbReference type="GO" id="GO:0015074">
    <property type="term" value="P:DNA integration"/>
    <property type="evidence" value="ECO:0007669"/>
    <property type="project" value="InterPro"/>
</dbReference>
<proteinExistence type="predicted"/>
<dbReference type="InterPro" id="IPR011010">
    <property type="entry name" value="DNA_brk_join_enz"/>
</dbReference>
<name>A0A369UWC5_9ACTN</name>
<dbReference type="Pfam" id="PF00589">
    <property type="entry name" value="Phage_integrase"/>
    <property type="match status" value="1"/>
</dbReference>
<dbReference type="PANTHER" id="PTHR30349">
    <property type="entry name" value="PHAGE INTEGRASE-RELATED"/>
    <property type="match status" value="1"/>
</dbReference>
<reference evidence="3 4" key="1">
    <citation type="submission" date="2018-07" db="EMBL/GenBank/DDBJ databases">
        <title>Genome guided investigation of antibiotics producing actinomycetales strain isolated from a Macau mangrove ecosystem.</title>
        <authorList>
            <person name="Hu D."/>
        </authorList>
    </citation>
    <scope>NUCLEOTIDE SEQUENCE [LARGE SCALE GENOMIC DNA]</scope>
    <source>
        <strain evidence="3 4">2297</strain>
    </source>
</reference>